<feature type="domain" description="Adenine deaminase C-terminal" evidence="8">
    <location>
        <begin position="397"/>
        <end position="564"/>
    </location>
</feature>
<evidence type="ECO:0000313" key="9">
    <source>
        <dbReference type="EMBL" id="MFD2264915.1"/>
    </source>
</evidence>
<evidence type="ECO:0000259" key="8">
    <source>
        <dbReference type="Pfam" id="PF13382"/>
    </source>
</evidence>
<dbReference type="Gene3D" id="2.30.40.10">
    <property type="entry name" value="Urease, subunit C, domain 1"/>
    <property type="match status" value="1"/>
</dbReference>
<dbReference type="InterPro" id="IPR006680">
    <property type="entry name" value="Amidohydro-rel"/>
</dbReference>
<evidence type="ECO:0000313" key="10">
    <source>
        <dbReference type="Proteomes" id="UP001597295"/>
    </source>
</evidence>
<evidence type="ECO:0000256" key="3">
    <source>
        <dbReference type="ARBA" id="ARBA00022801"/>
    </source>
</evidence>
<evidence type="ECO:0000256" key="1">
    <source>
        <dbReference type="ARBA" id="ARBA00006773"/>
    </source>
</evidence>
<dbReference type="EC" id="3.5.4.2" evidence="2 6"/>
<comment type="cofactor">
    <cofactor evidence="6">
        <name>Mn(2+)</name>
        <dbReference type="ChEBI" id="CHEBI:29035"/>
    </cofactor>
</comment>
<dbReference type="PANTHER" id="PTHR11113">
    <property type="entry name" value="N-ACETYLGLUCOSAMINE-6-PHOSPHATE DEACETYLASE"/>
    <property type="match status" value="1"/>
</dbReference>
<comment type="similarity">
    <text evidence="1 6">Belongs to the metallo-dependent hydrolases superfamily. Adenine deaminase family.</text>
</comment>
<dbReference type="Gene3D" id="3.20.20.140">
    <property type="entry name" value="Metal-dependent hydrolases"/>
    <property type="match status" value="1"/>
</dbReference>
<evidence type="ECO:0000259" key="7">
    <source>
        <dbReference type="Pfam" id="PF01979"/>
    </source>
</evidence>
<dbReference type="RefSeq" id="WP_379878056.1">
    <property type="nucleotide sequence ID" value="NZ_JBHUIP010000014.1"/>
</dbReference>
<dbReference type="SUPFAM" id="SSF51556">
    <property type="entry name" value="Metallo-dependent hydrolases"/>
    <property type="match status" value="1"/>
</dbReference>
<dbReference type="CDD" id="cd01295">
    <property type="entry name" value="AdeC"/>
    <property type="match status" value="1"/>
</dbReference>
<dbReference type="SUPFAM" id="SSF51338">
    <property type="entry name" value="Composite domain of metallo-dependent hydrolases"/>
    <property type="match status" value="1"/>
</dbReference>
<comment type="caution">
    <text evidence="9">The sequence shown here is derived from an EMBL/GenBank/DDBJ whole genome shotgun (WGS) entry which is preliminary data.</text>
</comment>
<comment type="catalytic activity">
    <reaction evidence="5 6">
        <text>adenine + H2O + H(+) = hypoxanthine + NH4(+)</text>
        <dbReference type="Rhea" id="RHEA:23688"/>
        <dbReference type="ChEBI" id="CHEBI:15377"/>
        <dbReference type="ChEBI" id="CHEBI:15378"/>
        <dbReference type="ChEBI" id="CHEBI:16708"/>
        <dbReference type="ChEBI" id="CHEBI:17368"/>
        <dbReference type="ChEBI" id="CHEBI:28938"/>
        <dbReference type="EC" id="3.5.4.2"/>
    </reaction>
</comment>
<gene>
    <name evidence="6 9" type="primary">ade</name>
    <name evidence="9" type="ORF">ACFSM5_18560</name>
</gene>
<feature type="domain" description="Amidohydrolase-related" evidence="7">
    <location>
        <begin position="69"/>
        <end position="350"/>
    </location>
</feature>
<name>A0ABW5DWN5_9PROT</name>
<dbReference type="InterPro" id="IPR026912">
    <property type="entry name" value="Adenine_deam_C"/>
</dbReference>
<dbReference type="InterPro" id="IPR006679">
    <property type="entry name" value="Adenine_deam"/>
</dbReference>
<dbReference type="Pfam" id="PF01979">
    <property type="entry name" value="Amidohydro_1"/>
    <property type="match status" value="1"/>
</dbReference>
<dbReference type="InterPro" id="IPR011059">
    <property type="entry name" value="Metal-dep_hydrolase_composite"/>
</dbReference>
<keyword evidence="4 6" id="KW-0464">Manganese</keyword>
<keyword evidence="10" id="KW-1185">Reference proteome</keyword>
<dbReference type="NCBIfam" id="TIGR01178">
    <property type="entry name" value="ade"/>
    <property type="match status" value="1"/>
</dbReference>
<dbReference type="GO" id="GO:0000034">
    <property type="term" value="F:adenine deaminase activity"/>
    <property type="evidence" value="ECO:0007669"/>
    <property type="project" value="UniProtKB-EC"/>
</dbReference>
<evidence type="ECO:0000256" key="2">
    <source>
        <dbReference type="ARBA" id="ARBA00012782"/>
    </source>
</evidence>
<dbReference type="EMBL" id="JBHUIP010000014">
    <property type="protein sequence ID" value="MFD2264915.1"/>
    <property type="molecule type" value="Genomic_DNA"/>
</dbReference>
<dbReference type="InterPro" id="IPR032466">
    <property type="entry name" value="Metal_Hydrolase"/>
</dbReference>
<dbReference type="HAMAP" id="MF_01518">
    <property type="entry name" value="Adenine_deamin"/>
    <property type="match status" value="1"/>
</dbReference>
<keyword evidence="3 6" id="KW-0378">Hydrolase</keyword>
<accession>A0ABW5DWN5</accession>
<protein>
    <recommendedName>
        <fullName evidence="2 6">Adenine deaminase</fullName>
        <shortName evidence="6">Adenase</shortName>
        <shortName evidence="6">Adenine aminase</shortName>
        <ecNumber evidence="2 6">3.5.4.2</ecNumber>
    </recommendedName>
</protein>
<dbReference type="Pfam" id="PF13382">
    <property type="entry name" value="Adenine_deam_C"/>
    <property type="match status" value="1"/>
</dbReference>
<evidence type="ECO:0000256" key="4">
    <source>
        <dbReference type="ARBA" id="ARBA00023211"/>
    </source>
</evidence>
<organism evidence="9 10">
    <name type="scientific">Lacibacterium aquatile</name>
    <dbReference type="NCBI Taxonomy" id="1168082"/>
    <lineage>
        <taxon>Bacteria</taxon>
        <taxon>Pseudomonadati</taxon>
        <taxon>Pseudomonadota</taxon>
        <taxon>Alphaproteobacteria</taxon>
        <taxon>Rhodospirillales</taxon>
        <taxon>Rhodospirillaceae</taxon>
    </lineage>
</organism>
<dbReference type="PANTHER" id="PTHR11113:SF2">
    <property type="entry name" value="ADENINE DEAMINASE"/>
    <property type="match status" value="1"/>
</dbReference>
<reference evidence="10" key="1">
    <citation type="journal article" date="2019" name="Int. J. Syst. Evol. Microbiol.">
        <title>The Global Catalogue of Microorganisms (GCM) 10K type strain sequencing project: providing services to taxonomists for standard genome sequencing and annotation.</title>
        <authorList>
            <consortium name="The Broad Institute Genomics Platform"/>
            <consortium name="The Broad Institute Genome Sequencing Center for Infectious Disease"/>
            <person name="Wu L."/>
            <person name="Ma J."/>
        </authorList>
    </citation>
    <scope>NUCLEOTIDE SEQUENCE [LARGE SCALE GENOMIC DNA]</scope>
    <source>
        <strain evidence="10">CGMCC 1.19062</strain>
    </source>
</reference>
<dbReference type="Proteomes" id="UP001597295">
    <property type="component" value="Unassembled WGS sequence"/>
</dbReference>
<sequence>MGIATERLKRRIDQGLGRSDADLVIKGARILDVATGSLEKGDVAICGETIVGTYDEYRGVEEMDGSDLIVAPGFIDTHVHVESTLVSPYEFDRGVLPRGTTTAVCDPHEICNVLGTEGLDYFLKAAMGTAMDLRVQLSSCVPATGIETSGASLGAEALAARANHPKVIGLAEFMNYPGIFHHDPDVLAKLTAFEGKHIDGHAPMVTGKELNAYLSCGIRNCHETTSVPEAWEKLRKGMQVLIRDGSVTKDVKRLAEVIGPRTSSRLAFCTDDRNPREIMAEGHLDHIIRTAIASGAPAFDVYRAATLSAAEGFGMRDRGLVAPGKRADLVLIEDLNECTVRHVLKDGRLVTDASFAGRAPLPMIGTGSIKLDPVTADLFKTPAAGPTGPVIGLIPHQVVTDFLMMELPYKDGLRHIDLENDVLKIAVLARHGKNRNVGRGFVKGFGFKRGALASSIGHDSHNVCVVGASDSDMAVAVNRLIELQGGFVAVVDGKVVAELPLPLAGLMSFDSFEGVQQGLVGLKAAVRAMGCPLDEPFLSLAFLPLPVIPHLKITDFGLVDVDNFRLVA</sequence>
<evidence type="ECO:0000256" key="5">
    <source>
        <dbReference type="ARBA" id="ARBA00047720"/>
    </source>
</evidence>
<proteinExistence type="inferred from homology"/>
<evidence type="ECO:0000256" key="6">
    <source>
        <dbReference type="HAMAP-Rule" id="MF_01518"/>
    </source>
</evidence>